<feature type="compositionally biased region" description="Low complexity" evidence="1">
    <location>
        <begin position="653"/>
        <end position="676"/>
    </location>
</feature>
<dbReference type="CDD" id="cd09917">
    <property type="entry name" value="F-box_SF"/>
    <property type="match status" value="1"/>
</dbReference>
<dbReference type="AlphaFoldDB" id="A0A067TH80"/>
<keyword evidence="3" id="KW-1185">Reference proteome</keyword>
<dbReference type="EMBL" id="KL142373">
    <property type="protein sequence ID" value="KDR79274.1"/>
    <property type="molecule type" value="Genomic_DNA"/>
</dbReference>
<proteinExistence type="predicted"/>
<feature type="region of interest" description="Disordered" evidence="1">
    <location>
        <begin position="629"/>
        <end position="702"/>
    </location>
</feature>
<dbReference type="InterPro" id="IPR036047">
    <property type="entry name" value="F-box-like_dom_sf"/>
</dbReference>
<feature type="compositionally biased region" description="Basic and acidic residues" evidence="1">
    <location>
        <begin position="637"/>
        <end position="651"/>
    </location>
</feature>
<evidence type="ECO:0000256" key="1">
    <source>
        <dbReference type="SAM" id="MobiDB-lite"/>
    </source>
</evidence>
<dbReference type="Proteomes" id="UP000027222">
    <property type="component" value="Unassembled WGS sequence"/>
</dbReference>
<evidence type="ECO:0000313" key="2">
    <source>
        <dbReference type="EMBL" id="KDR79274.1"/>
    </source>
</evidence>
<evidence type="ECO:0008006" key="4">
    <source>
        <dbReference type="Google" id="ProtNLM"/>
    </source>
</evidence>
<dbReference type="HOGENOM" id="CLU_007279_0_0_1"/>
<protein>
    <recommendedName>
        <fullName evidence="4">F-box domain-containing protein</fullName>
    </recommendedName>
</protein>
<evidence type="ECO:0000313" key="3">
    <source>
        <dbReference type="Proteomes" id="UP000027222"/>
    </source>
</evidence>
<organism evidence="2 3">
    <name type="scientific">Galerina marginata (strain CBS 339.88)</name>
    <dbReference type="NCBI Taxonomy" id="685588"/>
    <lineage>
        <taxon>Eukaryota</taxon>
        <taxon>Fungi</taxon>
        <taxon>Dikarya</taxon>
        <taxon>Basidiomycota</taxon>
        <taxon>Agaricomycotina</taxon>
        <taxon>Agaricomycetes</taxon>
        <taxon>Agaricomycetidae</taxon>
        <taxon>Agaricales</taxon>
        <taxon>Agaricineae</taxon>
        <taxon>Strophariaceae</taxon>
        <taxon>Galerina</taxon>
    </lineage>
</organism>
<sequence>MIFSPPLPLPTTALPNTPELVHTSSTQTSSSVSASTSEAKQSTTLLSLPPEILVQILLHLASESSSLLATELTCNYLHRLIQGSLLLQYEVALAATQQVDNPLNLMTVREKMAWLEESESRWRVLNIDHDLGNDDAAREEGVGRPRKETNRIRKIKVAHVPSGIYDLTGGVYLLGDQPRKALYWVKLPGREEILNDAEMKWNKIDVEEHGPERNFVDIGLCIYEHDLIAIVTISPRPTPDGSPPTDNDIDLLLLQFSTGLPHPHLSELFDSGQHQTPRQNYVRHIFRSPTDWQKPVIWTEIVGDHIVLIISYRSAAAPRPDDRVYVWDWRSGVEKMSFTAPYRTYSGLLFLTPSHFLLPNTQTNTLDIFRIPDPPALTSVVDRKSPEPVLSLSLPLLAAGRNLGSVSCRAEPNPVGYLSNFTSQSGISKERAATDPTRPFLPSARNALCIFSLLVVGGANVPDVGGGAGNPLFSQSFMFVVHRNALVDLLKLGVDKWSEGQVLEVQNTSPNVKEDGMPEGIEVGPPLPWFSQDPDQRHRAPARLSYASWGPPVTRWFNTDGTTTRWITTTSGQRLVLAPHRTQAFSSPYAVFDFCPHSVRKLDLTIKHEARRREEELQTMLRAREKMIATSPAGGGEKPDGEPPAHEDPYDHSASPSNAATSMPTASSSNTANTSSEFEAPVPASELTNPVQAPPITTRPSPPLLLRRLRLMASSGILESFGFFSEPIHGSLPYVACASEERYRFGGVLIDEERVVGIGVSVFYSSDFFAHPVGQGGPIDKY</sequence>
<accession>A0A067TH80</accession>
<feature type="compositionally biased region" description="Low complexity" evidence="1">
    <location>
        <begin position="10"/>
        <end position="36"/>
    </location>
</feature>
<gene>
    <name evidence="2" type="ORF">GALMADRAFT_137139</name>
</gene>
<reference evidence="3" key="1">
    <citation type="journal article" date="2014" name="Proc. Natl. Acad. Sci. U.S.A.">
        <title>Extensive sampling of basidiomycete genomes demonstrates inadequacy of the white-rot/brown-rot paradigm for wood decay fungi.</title>
        <authorList>
            <person name="Riley R."/>
            <person name="Salamov A.A."/>
            <person name="Brown D.W."/>
            <person name="Nagy L.G."/>
            <person name="Floudas D."/>
            <person name="Held B.W."/>
            <person name="Levasseur A."/>
            <person name="Lombard V."/>
            <person name="Morin E."/>
            <person name="Otillar R."/>
            <person name="Lindquist E.A."/>
            <person name="Sun H."/>
            <person name="LaButti K.M."/>
            <person name="Schmutz J."/>
            <person name="Jabbour D."/>
            <person name="Luo H."/>
            <person name="Baker S.E."/>
            <person name="Pisabarro A.G."/>
            <person name="Walton J.D."/>
            <person name="Blanchette R.A."/>
            <person name="Henrissat B."/>
            <person name="Martin F."/>
            <person name="Cullen D."/>
            <person name="Hibbett D.S."/>
            <person name="Grigoriev I.V."/>
        </authorList>
    </citation>
    <scope>NUCLEOTIDE SEQUENCE [LARGE SCALE GENOMIC DNA]</scope>
    <source>
        <strain evidence="3">CBS 339.88</strain>
    </source>
</reference>
<name>A0A067TH80_GALM3</name>
<feature type="region of interest" description="Disordered" evidence="1">
    <location>
        <begin position="1"/>
        <end position="36"/>
    </location>
</feature>
<dbReference type="SUPFAM" id="SSF81383">
    <property type="entry name" value="F-box domain"/>
    <property type="match status" value="1"/>
</dbReference>
<dbReference type="OrthoDB" id="2751409at2759"/>